<evidence type="ECO:0000259" key="1">
    <source>
        <dbReference type="Pfam" id="PF00301"/>
    </source>
</evidence>
<comment type="caution">
    <text evidence="2">The sequence shown here is derived from an EMBL/GenBank/DDBJ whole genome shotgun (WGS) entry which is preliminary data.</text>
</comment>
<feature type="non-terminal residue" evidence="2">
    <location>
        <position position="93"/>
    </location>
</feature>
<accession>A0ABS3D6F4</accession>
<organism evidence="2 3">
    <name type="scientific">Bowmanella yangjiangensis</name>
    <dbReference type="NCBI Taxonomy" id="2811230"/>
    <lineage>
        <taxon>Bacteria</taxon>
        <taxon>Pseudomonadati</taxon>
        <taxon>Pseudomonadota</taxon>
        <taxon>Gammaproteobacteria</taxon>
        <taxon>Alteromonadales</taxon>
        <taxon>Alteromonadaceae</taxon>
        <taxon>Bowmanella</taxon>
    </lineage>
</organism>
<sequence length="93" mass="9821">PDDGIVAGTRWEDVPEDWQCPECKVGKEDFEMLDISPVVAAAAAPLSTPLPVPPQPQPQQAVAADVRQPIVIIGSGYAGYGLAQALRRADAEV</sequence>
<name>A0ABS3D6F4_9ALTE</name>
<dbReference type="EMBL" id="JAFKCS010000913">
    <property type="protein sequence ID" value="MBN7823584.1"/>
    <property type="molecule type" value="Genomic_DNA"/>
</dbReference>
<proteinExistence type="predicted"/>
<feature type="non-terminal residue" evidence="2">
    <location>
        <position position="1"/>
    </location>
</feature>
<dbReference type="SUPFAM" id="SSF51971">
    <property type="entry name" value="Nucleotide-binding domain"/>
    <property type="match status" value="1"/>
</dbReference>
<dbReference type="SUPFAM" id="SSF57802">
    <property type="entry name" value="Rubredoxin-like"/>
    <property type="match status" value="1"/>
</dbReference>
<dbReference type="Pfam" id="PF00301">
    <property type="entry name" value="Rubredoxin"/>
    <property type="match status" value="1"/>
</dbReference>
<protein>
    <submittedName>
        <fullName evidence="2">Rubredoxin</fullName>
    </submittedName>
</protein>
<evidence type="ECO:0000313" key="3">
    <source>
        <dbReference type="Proteomes" id="UP000663992"/>
    </source>
</evidence>
<gene>
    <name evidence="2" type="ORF">J0A65_27190</name>
</gene>
<reference evidence="2 3" key="1">
    <citation type="submission" date="2021-03" db="EMBL/GenBank/DDBJ databases">
        <title>novel species isolated from a fishpond in China.</title>
        <authorList>
            <person name="Lu H."/>
            <person name="Cai Z."/>
        </authorList>
    </citation>
    <scope>NUCLEOTIDE SEQUENCE [LARGE SCALE GENOMIC DNA]</scope>
    <source>
        <strain evidence="2 3">Y57</strain>
    </source>
</reference>
<dbReference type="InterPro" id="IPR024935">
    <property type="entry name" value="Rubredoxin_dom"/>
</dbReference>
<dbReference type="CDD" id="cd00730">
    <property type="entry name" value="rubredoxin"/>
    <property type="match status" value="1"/>
</dbReference>
<dbReference type="Gene3D" id="2.20.28.10">
    <property type="match status" value="1"/>
</dbReference>
<dbReference type="Proteomes" id="UP000663992">
    <property type="component" value="Unassembled WGS sequence"/>
</dbReference>
<keyword evidence="3" id="KW-1185">Reference proteome</keyword>
<feature type="domain" description="Rubredoxin" evidence="1">
    <location>
        <begin position="1"/>
        <end position="30"/>
    </location>
</feature>
<evidence type="ECO:0000313" key="2">
    <source>
        <dbReference type="EMBL" id="MBN7823584.1"/>
    </source>
</evidence>